<comment type="caution">
    <text evidence="2">The sequence shown here is derived from an EMBL/GenBank/DDBJ whole genome shotgun (WGS) entry which is preliminary data.</text>
</comment>
<keyword evidence="3" id="KW-1185">Reference proteome</keyword>
<evidence type="ECO:0000256" key="1">
    <source>
        <dbReference type="SAM" id="MobiDB-lite"/>
    </source>
</evidence>
<dbReference type="Proteomes" id="UP001221757">
    <property type="component" value="Unassembled WGS sequence"/>
</dbReference>
<protein>
    <submittedName>
        <fullName evidence="2">Uncharacterized protein</fullName>
    </submittedName>
</protein>
<evidence type="ECO:0000313" key="2">
    <source>
        <dbReference type="EMBL" id="KAJ7689984.1"/>
    </source>
</evidence>
<feature type="region of interest" description="Disordered" evidence="1">
    <location>
        <begin position="191"/>
        <end position="221"/>
    </location>
</feature>
<dbReference type="EMBL" id="JARKIE010000068">
    <property type="protein sequence ID" value="KAJ7689984.1"/>
    <property type="molecule type" value="Genomic_DNA"/>
</dbReference>
<proteinExistence type="predicted"/>
<organism evidence="2 3">
    <name type="scientific">Mycena rosella</name>
    <name type="common">Pink bonnet</name>
    <name type="synonym">Agaricus rosellus</name>
    <dbReference type="NCBI Taxonomy" id="1033263"/>
    <lineage>
        <taxon>Eukaryota</taxon>
        <taxon>Fungi</taxon>
        <taxon>Dikarya</taxon>
        <taxon>Basidiomycota</taxon>
        <taxon>Agaricomycotina</taxon>
        <taxon>Agaricomycetes</taxon>
        <taxon>Agaricomycetidae</taxon>
        <taxon>Agaricales</taxon>
        <taxon>Marasmiineae</taxon>
        <taxon>Mycenaceae</taxon>
        <taxon>Mycena</taxon>
    </lineage>
</organism>
<accession>A0AAD7DEU5</accession>
<feature type="compositionally biased region" description="Basic and acidic residues" evidence="1">
    <location>
        <begin position="286"/>
        <end position="300"/>
    </location>
</feature>
<gene>
    <name evidence="2" type="ORF">B0H17DRAFT_1134693</name>
</gene>
<dbReference type="AlphaFoldDB" id="A0AAD7DEU5"/>
<evidence type="ECO:0000313" key="3">
    <source>
        <dbReference type="Proteomes" id="UP001221757"/>
    </source>
</evidence>
<feature type="region of interest" description="Disordered" evidence="1">
    <location>
        <begin position="274"/>
        <end position="314"/>
    </location>
</feature>
<name>A0AAD7DEU5_MYCRO</name>
<sequence>MPDTHPALMPLTRVMKAPAGKWRKWAPHVVGLVPIIGGGSWRSSGRHVHRAPPAQERSGALAAARRLRIDGVSSGPERRGGAATQRISRRGIPGMREGTEQMEAAVALSAEAHSAPSPSFPPGLRTRSFPHASPQRATGYRARSLRLGAGESRIARRSGGVQLAVEHIAKTFARWPAAPTRCWRVDAGRRRGSRGTMLRSCPERTGSTGTAASRDQGGGHERVASEALERGLVETPPGPMKLAAYEAGWAEMRLRQRAPTSAVVVLALKPRMDSAAGARGAAAGGDEEKARGRELHEASRRARKRGAGQGGGEDVGARWASTLRVSLLRRRMLCTDCGWGGRRRRGRRRRAASCAGCGRRTRIGVVGEAAGAPERAATFRLGDYRDWSGREHGCRDFLYTRDFAHHTAVSGKGGRIVVLRAQVGVPDWYAVVPLYHLRTICVPAPSPVNLRSPKMPWSSCCRSAPLRPSPCRATITGHPGT</sequence>
<reference evidence="2" key="1">
    <citation type="submission" date="2023-03" db="EMBL/GenBank/DDBJ databases">
        <title>Massive genome expansion in bonnet fungi (Mycena s.s.) driven by repeated elements and novel gene families across ecological guilds.</title>
        <authorList>
            <consortium name="Lawrence Berkeley National Laboratory"/>
            <person name="Harder C.B."/>
            <person name="Miyauchi S."/>
            <person name="Viragh M."/>
            <person name="Kuo A."/>
            <person name="Thoen E."/>
            <person name="Andreopoulos B."/>
            <person name="Lu D."/>
            <person name="Skrede I."/>
            <person name="Drula E."/>
            <person name="Henrissat B."/>
            <person name="Morin E."/>
            <person name="Kohler A."/>
            <person name="Barry K."/>
            <person name="LaButti K."/>
            <person name="Morin E."/>
            <person name="Salamov A."/>
            <person name="Lipzen A."/>
            <person name="Mereny Z."/>
            <person name="Hegedus B."/>
            <person name="Baldrian P."/>
            <person name="Stursova M."/>
            <person name="Weitz H."/>
            <person name="Taylor A."/>
            <person name="Grigoriev I.V."/>
            <person name="Nagy L.G."/>
            <person name="Martin F."/>
            <person name="Kauserud H."/>
        </authorList>
    </citation>
    <scope>NUCLEOTIDE SEQUENCE</scope>
    <source>
        <strain evidence="2">CBHHK067</strain>
    </source>
</reference>